<dbReference type="OrthoDB" id="267323at2759"/>
<evidence type="ECO:0000256" key="2">
    <source>
        <dbReference type="ARBA" id="ARBA00022840"/>
    </source>
</evidence>
<dbReference type="PANTHER" id="PTHR10606:SF44">
    <property type="entry name" value="6-PHOSPHOFRUCTO 2-KINASE_FRUCTOSE 2,6-BISPHOSPHATASE LONG FORM"/>
    <property type="match status" value="1"/>
</dbReference>
<dbReference type="GO" id="GO:0003873">
    <property type="term" value="F:6-phosphofructo-2-kinase activity"/>
    <property type="evidence" value="ECO:0007669"/>
    <property type="project" value="InterPro"/>
</dbReference>
<evidence type="ECO:0000313" key="6">
    <source>
        <dbReference type="Proteomes" id="UP000054217"/>
    </source>
</evidence>
<dbReference type="PANTHER" id="PTHR10606">
    <property type="entry name" value="6-PHOSPHOFRUCTO-2-KINASE/FRUCTOSE-2,6-BISPHOSPHATASE"/>
    <property type="match status" value="1"/>
</dbReference>
<proteinExistence type="predicted"/>
<dbReference type="GO" id="GO:0006000">
    <property type="term" value="P:fructose metabolic process"/>
    <property type="evidence" value="ECO:0007669"/>
    <property type="project" value="InterPro"/>
</dbReference>
<dbReference type="GO" id="GO:0005524">
    <property type="term" value="F:ATP binding"/>
    <property type="evidence" value="ECO:0007669"/>
    <property type="project" value="UniProtKB-KW"/>
</dbReference>
<dbReference type="HOGENOM" id="CLU_1636093_0_0_1"/>
<dbReference type="Gene3D" id="3.40.50.300">
    <property type="entry name" value="P-loop containing nucleotide triphosphate hydrolases"/>
    <property type="match status" value="1"/>
</dbReference>
<reference evidence="5 6" key="1">
    <citation type="submission" date="2014-04" db="EMBL/GenBank/DDBJ databases">
        <authorList>
            <consortium name="DOE Joint Genome Institute"/>
            <person name="Kuo A."/>
            <person name="Kohler A."/>
            <person name="Costa M.D."/>
            <person name="Nagy L.G."/>
            <person name="Floudas D."/>
            <person name="Copeland A."/>
            <person name="Barry K.W."/>
            <person name="Cichocki N."/>
            <person name="Veneault-Fourrey C."/>
            <person name="LaButti K."/>
            <person name="Lindquist E.A."/>
            <person name="Lipzen A."/>
            <person name="Lundell T."/>
            <person name="Morin E."/>
            <person name="Murat C."/>
            <person name="Sun H."/>
            <person name="Tunlid A."/>
            <person name="Henrissat B."/>
            <person name="Grigoriev I.V."/>
            <person name="Hibbett D.S."/>
            <person name="Martin F."/>
            <person name="Nordberg H.P."/>
            <person name="Cantor M.N."/>
            <person name="Hua S.X."/>
        </authorList>
    </citation>
    <scope>NUCLEOTIDE SEQUENCE [LARGE SCALE GENOMIC DNA]</scope>
    <source>
        <strain evidence="5 6">Marx 270</strain>
    </source>
</reference>
<feature type="region of interest" description="Disordered" evidence="3">
    <location>
        <begin position="59"/>
        <end position="85"/>
    </location>
</feature>
<evidence type="ECO:0000259" key="4">
    <source>
        <dbReference type="Pfam" id="PF01591"/>
    </source>
</evidence>
<dbReference type="InterPro" id="IPR027417">
    <property type="entry name" value="P-loop_NTPase"/>
</dbReference>
<evidence type="ECO:0000256" key="3">
    <source>
        <dbReference type="SAM" id="MobiDB-lite"/>
    </source>
</evidence>
<keyword evidence="1" id="KW-0547">Nucleotide-binding</keyword>
<reference evidence="6" key="2">
    <citation type="submission" date="2015-01" db="EMBL/GenBank/DDBJ databases">
        <title>Evolutionary Origins and Diversification of the Mycorrhizal Mutualists.</title>
        <authorList>
            <consortium name="DOE Joint Genome Institute"/>
            <consortium name="Mycorrhizal Genomics Consortium"/>
            <person name="Kohler A."/>
            <person name="Kuo A."/>
            <person name="Nagy L.G."/>
            <person name="Floudas D."/>
            <person name="Copeland A."/>
            <person name="Barry K.W."/>
            <person name="Cichocki N."/>
            <person name="Veneault-Fourrey C."/>
            <person name="LaButti K."/>
            <person name="Lindquist E.A."/>
            <person name="Lipzen A."/>
            <person name="Lundell T."/>
            <person name="Morin E."/>
            <person name="Murat C."/>
            <person name="Riley R."/>
            <person name="Ohm R."/>
            <person name="Sun H."/>
            <person name="Tunlid A."/>
            <person name="Henrissat B."/>
            <person name="Grigoriev I.V."/>
            <person name="Hibbett D.S."/>
            <person name="Martin F."/>
        </authorList>
    </citation>
    <scope>NUCLEOTIDE SEQUENCE [LARGE SCALE GENOMIC DNA]</scope>
    <source>
        <strain evidence="6">Marx 270</strain>
    </source>
</reference>
<dbReference type="STRING" id="870435.A0A0C3I764"/>
<protein>
    <recommendedName>
        <fullName evidence="4">6-phosphofructo-2-kinase domain-containing protein</fullName>
    </recommendedName>
</protein>
<evidence type="ECO:0000256" key="1">
    <source>
        <dbReference type="ARBA" id="ARBA00022741"/>
    </source>
</evidence>
<dbReference type="InParanoid" id="A0A0C3I764"/>
<dbReference type="EMBL" id="KN832251">
    <property type="protein sequence ID" value="KIN93027.1"/>
    <property type="molecule type" value="Genomic_DNA"/>
</dbReference>
<dbReference type="GO" id="GO:0004331">
    <property type="term" value="F:fructose-2,6-bisphosphate 2-phosphatase activity"/>
    <property type="evidence" value="ECO:0007669"/>
    <property type="project" value="TreeGrafter"/>
</dbReference>
<dbReference type="GO" id="GO:0006003">
    <property type="term" value="P:fructose 2,6-bisphosphate metabolic process"/>
    <property type="evidence" value="ECO:0007669"/>
    <property type="project" value="InterPro"/>
</dbReference>
<sequence>MEDHNRMHFPPPKIDLTGALGVIEDMMEGQVVPDSTGRTDRENPPIIFGAGGPMLKQFDQSAASSRKGSQAPTPPRSVVGIGNKGNRNSLPALVHGSYQPYPVAKPDYSEAKIVLAMVGLPARGKSYLSNKLTRYLKWLEYDVQVCQHSRSHIFRLIPSRGI</sequence>
<evidence type="ECO:0000313" key="5">
    <source>
        <dbReference type="EMBL" id="KIN93027.1"/>
    </source>
</evidence>
<dbReference type="Proteomes" id="UP000054217">
    <property type="component" value="Unassembled WGS sequence"/>
</dbReference>
<feature type="domain" description="6-phosphofructo-2-kinase" evidence="4">
    <location>
        <begin position="107"/>
        <end position="145"/>
    </location>
</feature>
<accession>A0A0C3I764</accession>
<dbReference type="AlphaFoldDB" id="A0A0C3I764"/>
<feature type="compositionally biased region" description="Polar residues" evidence="3">
    <location>
        <begin position="59"/>
        <end position="71"/>
    </location>
</feature>
<gene>
    <name evidence="5" type="ORF">M404DRAFT_36472</name>
</gene>
<dbReference type="SUPFAM" id="SSF52540">
    <property type="entry name" value="P-loop containing nucleoside triphosphate hydrolases"/>
    <property type="match status" value="1"/>
</dbReference>
<organism evidence="5 6">
    <name type="scientific">Pisolithus tinctorius Marx 270</name>
    <dbReference type="NCBI Taxonomy" id="870435"/>
    <lineage>
        <taxon>Eukaryota</taxon>
        <taxon>Fungi</taxon>
        <taxon>Dikarya</taxon>
        <taxon>Basidiomycota</taxon>
        <taxon>Agaricomycotina</taxon>
        <taxon>Agaricomycetes</taxon>
        <taxon>Agaricomycetidae</taxon>
        <taxon>Boletales</taxon>
        <taxon>Sclerodermatineae</taxon>
        <taxon>Pisolithaceae</taxon>
        <taxon>Pisolithus</taxon>
    </lineage>
</organism>
<dbReference type="InterPro" id="IPR003094">
    <property type="entry name" value="6Pfruct_kin"/>
</dbReference>
<dbReference type="InterPro" id="IPR013079">
    <property type="entry name" value="6Phosfructo_kin"/>
</dbReference>
<keyword evidence="6" id="KW-1185">Reference proteome</keyword>
<name>A0A0C3I764_PISTI</name>
<keyword evidence="2" id="KW-0067">ATP-binding</keyword>
<dbReference type="GO" id="GO:0005829">
    <property type="term" value="C:cytosol"/>
    <property type="evidence" value="ECO:0007669"/>
    <property type="project" value="TreeGrafter"/>
</dbReference>
<dbReference type="Pfam" id="PF01591">
    <property type="entry name" value="6PF2K"/>
    <property type="match status" value="1"/>
</dbReference>